<gene>
    <name evidence="2" type="ORF">SACC_29850</name>
</gene>
<dbReference type="Proteomes" id="UP001319921">
    <property type="component" value="Chromosome"/>
</dbReference>
<evidence type="ECO:0000313" key="3">
    <source>
        <dbReference type="Proteomes" id="UP001319921"/>
    </source>
</evidence>
<reference evidence="2 3" key="1">
    <citation type="journal article" date="2022" name="Microbiol. Resour. Announc.">
        <title>Complete Genome Sequence of the Hyperthermophilic and Acidophilic Archaeon Saccharolobus caldissimus Strain HS-3T.</title>
        <authorList>
            <person name="Sakai H.D."/>
            <person name="Kurosawa N."/>
        </authorList>
    </citation>
    <scope>NUCLEOTIDE SEQUENCE [LARGE SCALE GENOMIC DNA]</scope>
    <source>
        <strain evidence="2 3">JCM32116</strain>
    </source>
</reference>
<protein>
    <submittedName>
        <fullName evidence="2">Uncharacterized protein</fullName>
    </submittedName>
</protein>
<feature type="transmembrane region" description="Helical" evidence="1">
    <location>
        <begin position="68"/>
        <end position="91"/>
    </location>
</feature>
<evidence type="ECO:0000313" key="2">
    <source>
        <dbReference type="EMBL" id="BDB99968.1"/>
    </source>
</evidence>
<dbReference type="AlphaFoldDB" id="A0AAQ4CVY7"/>
<accession>A0AAQ4CVY7</accession>
<keyword evidence="1" id="KW-0472">Membrane</keyword>
<proteinExistence type="predicted"/>
<dbReference type="KEGG" id="scas:SACC_29850"/>
<organism evidence="2 3">
    <name type="scientific">Saccharolobus caldissimus</name>
    <dbReference type="NCBI Taxonomy" id="1702097"/>
    <lineage>
        <taxon>Archaea</taxon>
        <taxon>Thermoproteota</taxon>
        <taxon>Thermoprotei</taxon>
        <taxon>Sulfolobales</taxon>
        <taxon>Sulfolobaceae</taxon>
        <taxon>Saccharolobus</taxon>
    </lineage>
</organism>
<keyword evidence="1" id="KW-1133">Transmembrane helix</keyword>
<feature type="transmembrane region" description="Helical" evidence="1">
    <location>
        <begin position="97"/>
        <end position="119"/>
    </location>
</feature>
<dbReference type="RefSeq" id="WP_229570572.1">
    <property type="nucleotide sequence ID" value="NZ_AP025226.1"/>
</dbReference>
<evidence type="ECO:0000256" key="1">
    <source>
        <dbReference type="SAM" id="Phobius"/>
    </source>
</evidence>
<dbReference type="EMBL" id="AP025226">
    <property type="protein sequence ID" value="BDB99968.1"/>
    <property type="molecule type" value="Genomic_DNA"/>
</dbReference>
<sequence length="129" mass="13851">MRRVKIISLSVLTSLLLTYLSGVEIIGYGLVKLPISYAQAIYIHESLAIVTGILSIILLIISIKQNAIVKFLSTINLAFIGIAGLSGYYFVNGKGLIFLFSMETFFILSTITTSLVLGLSAASLSKSAT</sequence>
<name>A0AAQ4CVY7_9CREN</name>
<keyword evidence="3" id="KW-1185">Reference proteome</keyword>
<dbReference type="GeneID" id="68867709"/>
<feature type="transmembrane region" description="Helical" evidence="1">
    <location>
        <begin position="41"/>
        <end position="61"/>
    </location>
</feature>
<keyword evidence="1" id="KW-0812">Transmembrane</keyword>